<dbReference type="Gene3D" id="3.90.190.10">
    <property type="entry name" value="Protein tyrosine phosphatase superfamily"/>
    <property type="match status" value="1"/>
</dbReference>
<accession>A0A1X7I7Z4</accession>
<dbReference type="STRING" id="150121.SAMN06296010_0222"/>
<dbReference type="InterPro" id="IPR016130">
    <property type="entry name" value="Tyr_Pase_AS"/>
</dbReference>
<dbReference type="InterPro" id="IPR026893">
    <property type="entry name" value="Tyr/Ser_Pase_IphP-type"/>
</dbReference>
<dbReference type="OrthoDB" id="1188001at2"/>
<dbReference type="Pfam" id="PF13350">
    <property type="entry name" value="Y_phosphatase3"/>
    <property type="match status" value="1"/>
</dbReference>
<proteinExistence type="predicted"/>
<reference evidence="3" key="1">
    <citation type="submission" date="2017-04" db="EMBL/GenBank/DDBJ databases">
        <authorList>
            <person name="Varghese N."/>
            <person name="Submissions S."/>
        </authorList>
    </citation>
    <scope>NUCLEOTIDE SEQUENCE [LARGE SCALE GENOMIC DNA]</scope>
    <source>
        <strain evidence="3">VKM Ac-2510</strain>
    </source>
</reference>
<dbReference type="Proteomes" id="UP000193244">
    <property type="component" value="Unassembled WGS sequence"/>
</dbReference>
<evidence type="ECO:0000313" key="2">
    <source>
        <dbReference type="EMBL" id="SMG10279.1"/>
    </source>
</evidence>
<dbReference type="PROSITE" id="PS50056">
    <property type="entry name" value="TYR_PHOSPHATASE_2"/>
    <property type="match status" value="1"/>
</dbReference>
<dbReference type="InterPro" id="IPR029021">
    <property type="entry name" value="Prot-tyrosine_phosphatase-like"/>
</dbReference>
<dbReference type="AlphaFoldDB" id="A0A1X7I7Z4"/>
<feature type="domain" description="Tyrosine specific protein phosphatases" evidence="1">
    <location>
        <begin position="110"/>
        <end position="150"/>
    </location>
</feature>
<dbReference type="EMBL" id="FXAY01000001">
    <property type="protein sequence ID" value="SMG10279.1"/>
    <property type="molecule type" value="Genomic_DNA"/>
</dbReference>
<evidence type="ECO:0000313" key="3">
    <source>
        <dbReference type="Proteomes" id="UP000193244"/>
    </source>
</evidence>
<keyword evidence="3" id="KW-1185">Reference proteome</keyword>
<dbReference type="SUPFAM" id="SSF52799">
    <property type="entry name" value="(Phosphotyrosine protein) phosphatases II"/>
    <property type="match status" value="1"/>
</dbReference>
<sequence length="248" mass="27741">MNRTLHINGLANVRDLGGLDREDGTMSPEGVFVRSERLDRIDPEGWRALIAYGVRTVIDLRRPDERTGQIPASIKHVHVDLDGDDETVFWAEYEADGRWGTPLYYLAHLQSLPHRLALVLDAIAAADEGTILFHCSAGWDRTGLVAAVLLRALDVTEDAAVVDYLGSFANADTMTALHERSFEVEERQQVFRRFGHTPESAFRDMYANLDLDSWFSTSNVTASTRVAIETWRGAAPELGSSNRERILD</sequence>
<evidence type="ECO:0000259" key="1">
    <source>
        <dbReference type="PROSITE" id="PS50056"/>
    </source>
</evidence>
<dbReference type="InterPro" id="IPR000387">
    <property type="entry name" value="Tyr_Pase_dom"/>
</dbReference>
<protein>
    <submittedName>
        <fullName evidence="2">Tyrosine phosphatase family protein</fullName>
    </submittedName>
</protein>
<dbReference type="GO" id="GO:0004721">
    <property type="term" value="F:phosphoprotein phosphatase activity"/>
    <property type="evidence" value="ECO:0007669"/>
    <property type="project" value="InterPro"/>
</dbReference>
<gene>
    <name evidence="2" type="ORF">SAMN06296010_0222</name>
</gene>
<dbReference type="PROSITE" id="PS00383">
    <property type="entry name" value="TYR_PHOSPHATASE_1"/>
    <property type="match status" value="1"/>
</dbReference>
<organism evidence="2 3">
    <name type="scientific">Agreia pratensis</name>
    <dbReference type="NCBI Taxonomy" id="150121"/>
    <lineage>
        <taxon>Bacteria</taxon>
        <taxon>Bacillati</taxon>
        <taxon>Actinomycetota</taxon>
        <taxon>Actinomycetes</taxon>
        <taxon>Micrococcales</taxon>
        <taxon>Microbacteriaceae</taxon>
        <taxon>Agreia</taxon>
    </lineage>
</organism>
<dbReference type="RefSeq" id="WP_085482133.1">
    <property type="nucleotide sequence ID" value="NZ_FXAY01000001.1"/>
</dbReference>
<name>A0A1X7I7Z4_9MICO</name>